<dbReference type="GO" id="GO:0042742">
    <property type="term" value="P:defense response to bacterium"/>
    <property type="evidence" value="ECO:0007669"/>
    <property type="project" value="UniProtKB-KW"/>
</dbReference>
<dbReference type="GO" id="GO:0016798">
    <property type="term" value="F:hydrolase activity, acting on glycosyl bonds"/>
    <property type="evidence" value="ECO:0007669"/>
    <property type="project" value="UniProtKB-KW"/>
</dbReference>
<keyword evidence="1" id="KW-0929">Antimicrobial</keyword>
<keyword evidence="9" id="KW-1185">Reference proteome</keyword>
<reference evidence="8 9" key="1">
    <citation type="submission" date="2018-06" db="EMBL/GenBank/DDBJ databases">
        <authorList>
            <consortium name="Pathogen Informatics"/>
            <person name="Doyle S."/>
        </authorList>
    </citation>
    <scope>NUCLEOTIDE SEQUENCE [LARGE SCALE GENOMIC DNA]</scope>
    <source>
        <strain evidence="8 9">NCTC11179</strain>
    </source>
</reference>
<evidence type="ECO:0000256" key="3">
    <source>
        <dbReference type="ARBA" id="ARBA00022801"/>
    </source>
</evidence>
<dbReference type="PROSITE" id="PS51257">
    <property type="entry name" value="PROKAR_LIPOPROTEIN"/>
    <property type="match status" value="1"/>
</dbReference>
<feature type="compositionally biased region" description="Basic and acidic residues" evidence="5">
    <location>
        <begin position="36"/>
        <end position="66"/>
    </location>
</feature>
<evidence type="ECO:0000256" key="5">
    <source>
        <dbReference type="SAM" id="MobiDB-lite"/>
    </source>
</evidence>
<proteinExistence type="predicted"/>
<evidence type="ECO:0000256" key="6">
    <source>
        <dbReference type="SAM" id="SignalP"/>
    </source>
</evidence>
<evidence type="ECO:0000256" key="2">
    <source>
        <dbReference type="ARBA" id="ARBA00022638"/>
    </source>
</evidence>
<dbReference type="PROSITE" id="PS51782">
    <property type="entry name" value="LYSM"/>
    <property type="match status" value="1"/>
</dbReference>
<dbReference type="RefSeq" id="WP_115091751.1">
    <property type="nucleotide sequence ID" value="NZ_CP068107.1"/>
</dbReference>
<evidence type="ECO:0000256" key="4">
    <source>
        <dbReference type="ARBA" id="ARBA00032108"/>
    </source>
</evidence>
<feature type="chain" id="PRO_5016796248" description="Peptidoglycan hydrolase" evidence="6">
    <location>
        <begin position="22"/>
        <end position="307"/>
    </location>
</feature>
<keyword evidence="8" id="KW-0326">Glycosidase</keyword>
<keyword evidence="3 8" id="KW-0378">Hydrolase</keyword>
<dbReference type="InterPro" id="IPR018392">
    <property type="entry name" value="LysM"/>
</dbReference>
<dbReference type="AlphaFoldDB" id="A0A378U3Z8"/>
<dbReference type="SUPFAM" id="SSF54106">
    <property type="entry name" value="LysM domain"/>
    <property type="match status" value="1"/>
</dbReference>
<dbReference type="EMBL" id="UGQL01000002">
    <property type="protein sequence ID" value="STZ68883.1"/>
    <property type="molecule type" value="Genomic_DNA"/>
</dbReference>
<dbReference type="SMART" id="SM00047">
    <property type="entry name" value="LYZ2"/>
    <property type="match status" value="1"/>
</dbReference>
<dbReference type="Pfam" id="PF01832">
    <property type="entry name" value="Glucosaminidase"/>
    <property type="match status" value="1"/>
</dbReference>
<dbReference type="PANTHER" id="PTHR33308:SF9">
    <property type="entry name" value="PEPTIDOGLYCAN HYDROLASE FLGJ"/>
    <property type="match status" value="1"/>
</dbReference>
<name>A0A378U3Z8_MYROD</name>
<keyword evidence="6" id="KW-0732">Signal</keyword>
<sequence length="307" mass="34834">MIKKILLLFCLLALVSCGVKNNSKLTGRKSKTKELVSKEQYRAQQKKIEEQRRIQDDAKRERDKRTAAKNSETLEATSRISVTADMIQDYILQYKDIAKDNMSSYGIPASITLAQGVLESGSGQGTLSRNANNHFGIKCHKEWDGPSVRHTDDAPDECFRKYDAPEESYRDHSQFLVSRSRYNDLFLLEKDDYEGWAHGLKKAGYATDPKYANKLISLIERYTLDQYDREVLGLTSPRPKKEIEKKAETKVETKAKAETKAGAKTHVVQKGDTLYSISKKYNTTVAKLQKTNKLDGTNLSIGQRLKL</sequence>
<dbReference type="InterPro" id="IPR036779">
    <property type="entry name" value="LysM_dom_sf"/>
</dbReference>
<dbReference type="Gene3D" id="3.10.350.10">
    <property type="entry name" value="LysM domain"/>
    <property type="match status" value="1"/>
</dbReference>
<dbReference type="InterPro" id="IPR051056">
    <property type="entry name" value="Glycosyl_Hydrolase_73"/>
</dbReference>
<evidence type="ECO:0000313" key="8">
    <source>
        <dbReference type="EMBL" id="STZ68883.1"/>
    </source>
</evidence>
<gene>
    <name evidence="8" type="primary">lytG</name>
    <name evidence="8" type="ORF">NCTC11179_02364</name>
</gene>
<dbReference type="CDD" id="cd00118">
    <property type="entry name" value="LysM"/>
    <property type="match status" value="1"/>
</dbReference>
<keyword evidence="2" id="KW-0081">Bacteriolytic enzyme</keyword>
<dbReference type="InterPro" id="IPR002901">
    <property type="entry name" value="MGlyc_endo_b_GlcNAc-like_dom"/>
</dbReference>
<dbReference type="SMART" id="SM00257">
    <property type="entry name" value="LysM"/>
    <property type="match status" value="1"/>
</dbReference>
<dbReference type="GO" id="GO:0004040">
    <property type="term" value="F:amidase activity"/>
    <property type="evidence" value="ECO:0007669"/>
    <property type="project" value="InterPro"/>
</dbReference>
<dbReference type="GO" id="GO:0031640">
    <property type="term" value="P:killing of cells of another organism"/>
    <property type="evidence" value="ECO:0007669"/>
    <property type="project" value="UniProtKB-KW"/>
</dbReference>
<dbReference type="FunFam" id="1.10.530.10:FF:000060">
    <property type="entry name" value="Predicted protein"/>
    <property type="match status" value="1"/>
</dbReference>
<protein>
    <recommendedName>
        <fullName evidence="4">Peptidoglycan hydrolase</fullName>
    </recommendedName>
</protein>
<organism evidence="8 9">
    <name type="scientific">Myroides odoratus</name>
    <name type="common">Flavobacterium odoratum</name>
    <dbReference type="NCBI Taxonomy" id="256"/>
    <lineage>
        <taxon>Bacteria</taxon>
        <taxon>Pseudomonadati</taxon>
        <taxon>Bacteroidota</taxon>
        <taxon>Flavobacteriia</taxon>
        <taxon>Flavobacteriales</taxon>
        <taxon>Flavobacteriaceae</taxon>
        <taxon>Myroides</taxon>
    </lineage>
</organism>
<accession>A0A378U3Z8</accession>
<evidence type="ECO:0000313" key="9">
    <source>
        <dbReference type="Proteomes" id="UP000255024"/>
    </source>
</evidence>
<dbReference type="Proteomes" id="UP000255024">
    <property type="component" value="Unassembled WGS sequence"/>
</dbReference>
<evidence type="ECO:0000256" key="1">
    <source>
        <dbReference type="ARBA" id="ARBA00022529"/>
    </source>
</evidence>
<evidence type="ECO:0000259" key="7">
    <source>
        <dbReference type="PROSITE" id="PS51782"/>
    </source>
</evidence>
<feature type="signal peptide" evidence="6">
    <location>
        <begin position="1"/>
        <end position="21"/>
    </location>
</feature>
<feature type="region of interest" description="Disordered" evidence="5">
    <location>
        <begin position="36"/>
        <end position="72"/>
    </location>
</feature>
<feature type="domain" description="LysM" evidence="7">
    <location>
        <begin position="264"/>
        <end position="307"/>
    </location>
</feature>
<dbReference type="PANTHER" id="PTHR33308">
    <property type="entry name" value="PEPTIDOGLYCAN HYDROLASE FLGJ"/>
    <property type="match status" value="1"/>
</dbReference>
<dbReference type="Gene3D" id="1.10.530.10">
    <property type="match status" value="1"/>
</dbReference>
<dbReference type="Pfam" id="PF01476">
    <property type="entry name" value="LysM"/>
    <property type="match status" value="1"/>
</dbReference>